<reference evidence="3" key="1">
    <citation type="submission" date="2025-08" db="UniProtKB">
        <authorList>
            <consortium name="RefSeq"/>
        </authorList>
    </citation>
    <scope>IDENTIFICATION</scope>
    <source>
        <tissue evidence="3">Whole Larva</tissue>
    </source>
</reference>
<protein>
    <submittedName>
        <fullName evidence="3">Uncharacterized protein LOC108561845</fullName>
    </submittedName>
</protein>
<evidence type="ECO:0000313" key="2">
    <source>
        <dbReference type="Proteomes" id="UP000695000"/>
    </source>
</evidence>
<sequence>MTKLNKKVPLAQVSKVLIDTLRALRMSGGCTLPMIKEYILDTYGDSKADVILNQLPVVIRKGISFGAIKRADGYYKLDSIMTMAARKAKRMRHRRRRRRGSKSRRRRRRRRF</sequence>
<evidence type="ECO:0000313" key="3">
    <source>
        <dbReference type="RefSeq" id="XP_017775417.1"/>
    </source>
</evidence>
<dbReference type="SUPFAM" id="SSF46785">
    <property type="entry name" value="Winged helix' DNA-binding domain"/>
    <property type="match status" value="1"/>
</dbReference>
<feature type="region of interest" description="Disordered" evidence="1">
    <location>
        <begin position="87"/>
        <end position="112"/>
    </location>
</feature>
<keyword evidence="2" id="KW-1185">Reference proteome</keyword>
<gene>
    <name evidence="3" type="primary">LOC108561845</name>
</gene>
<name>A0ABM1MLG7_NICVS</name>
<organism evidence="2 3">
    <name type="scientific">Nicrophorus vespilloides</name>
    <name type="common">Boreal carrion beetle</name>
    <dbReference type="NCBI Taxonomy" id="110193"/>
    <lineage>
        <taxon>Eukaryota</taxon>
        <taxon>Metazoa</taxon>
        <taxon>Ecdysozoa</taxon>
        <taxon>Arthropoda</taxon>
        <taxon>Hexapoda</taxon>
        <taxon>Insecta</taxon>
        <taxon>Pterygota</taxon>
        <taxon>Neoptera</taxon>
        <taxon>Endopterygota</taxon>
        <taxon>Coleoptera</taxon>
        <taxon>Polyphaga</taxon>
        <taxon>Staphyliniformia</taxon>
        <taxon>Silphidae</taxon>
        <taxon>Nicrophorinae</taxon>
        <taxon>Nicrophorus</taxon>
    </lineage>
</organism>
<proteinExistence type="predicted"/>
<evidence type="ECO:0000256" key="1">
    <source>
        <dbReference type="SAM" id="MobiDB-lite"/>
    </source>
</evidence>
<dbReference type="Proteomes" id="UP000695000">
    <property type="component" value="Unplaced"/>
</dbReference>
<dbReference type="InterPro" id="IPR036390">
    <property type="entry name" value="WH_DNA-bd_sf"/>
</dbReference>
<dbReference type="GeneID" id="108561845"/>
<dbReference type="RefSeq" id="XP_017775417.1">
    <property type="nucleotide sequence ID" value="XM_017919928.1"/>
</dbReference>
<accession>A0ABM1MLG7</accession>